<keyword evidence="3" id="KW-0547">Nucleotide-binding</keyword>
<evidence type="ECO:0000256" key="6">
    <source>
        <dbReference type="ARBA" id="ARBA00023136"/>
    </source>
</evidence>
<keyword evidence="5 7" id="KW-1133">Transmembrane helix</keyword>
<dbReference type="Proteomes" id="UP000824239">
    <property type="component" value="Unassembled WGS sequence"/>
</dbReference>
<dbReference type="Pfam" id="PF00664">
    <property type="entry name" value="ABC_membrane"/>
    <property type="match status" value="1"/>
</dbReference>
<evidence type="ECO:0000256" key="4">
    <source>
        <dbReference type="ARBA" id="ARBA00022840"/>
    </source>
</evidence>
<reference evidence="10" key="2">
    <citation type="journal article" date="2021" name="PeerJ">
        <title>Extensive microbial diversity within the chicken gut microbiome revealed by metagenomics and culture.</title>
        <authorList>
            <person name="Gilroy R."/>
            <person name="Ravi A."/>
            <person name="Getino M."/>
            <person name="Pursley I."/>
            <person name="Horton D.L."/>
            <person name="Alikhan N.F."/>
            <person name="Baker D."/>
            <person name="Gharbi K."/>
            <person name="Hall N."/>
            <person name="Watson M."/>
            <person name="Adriaenssens E.M."/>
            <person name="Foster-Nyarko E."/>
            <person name="Jarju S."/>
            <person name="Secka A."/>
            <person name="Antonio M."/>
            <person name="Oren A."/>
            <person name="Chaudhuri R.R."/>
            <person name="La Ragione R."/>
            <person name="Hildebrand F."/>
            <person name="Pallen M.J."/>
        </authorList>
    </citation>
    <scope>NUCLEOTIDE SEQUENCE</scope>
    <source>
        <strain evidence="10">ChiBcec15-4380</strain>
    </source>
</reference>
<dbReference type="SMART" id="SM00382">
    <property type="entry name" value="AAA"/>
    <property type="match status" value="1"/>
</dbReference>
<dbReference type="GO" id="GO:0005886">
    <property type="term" value="C:plasma membrane"/>
    <property type="evidence" value="ECO:0007669"/>
    <property type="project" value="UniProtKB-SubCell"/>
</dbReference>
<proteinExistence type="predicted"/>
<evidence type="ECO:0000259" key="8">
    <source>
        <dbReference type="PROSITE" id="PS50893"/>
    </source>
</evidence>
<dbReference type="EMBL" id="DVHE01000048">
    <property type="protein sequence ID" value="HIR50819.1"/>
    <property type="molecule type" value="Genomic_DNA"/>
</dbReference>
<reference evidence="10" key="1">
    <citation type="submission" date="2020-10" db="EMBL/GenBank/DDBJ databases">
        <authorList>
            <person name="Gilroy R."/>
        </authorList>
    </citation>
    <scope>NUCLEOTIDE SEQUENCE</scope>
    <source>
        <strain evidence="10">ChiBcec15-4380</strain>
    </source>
</reference>
<keyword evidence="6 7" id="KW-0472">Membrane</keyword>
<evidence type="ECO:0000256" key="7">
    <source>
        <dbReference type="SAM" id="Phobius"/>
    </source>
</evidence>
<keyword evidence="2 7" id="KW-0812">Transmembrane</keyword>
<dbReference type="GO" id="GO:0015421">
    <property type="term" value="F:ABC-type oligopeptide transporter activity"/>
    <property type="evidence" value="ECO:0007669"/>
    <property type="project" value="TreeGrafter"/>
</dbReference>
<dbReference type="InterPro" id="IPR003439">
    <property type="entry name" value="ABC_transporter-like_ATP-bd"/>
</dbReference>
<feature type="domain" description="ABC transporter" evidence="8">
    <location>
        <begin position="328"/>
        <end position="538"/>
    </location>
</feature>
<keyword evidence="4 10" id="KW-0067">ATP-binding</keyword>
<dbReference type="CDD" id="cd03228">
    <property type="entry name" value="ABCC_MRP_Like"/>
    <property type="match status" value="1"/>
</dbReference>
<evidence type="ECO:0000259" key="9">
    <source>
        <dbReference type="PROSITE" id="PS50929"/>
    </source>
</evidence>
<dbReference type="Pfam" id="PF00005">
    <property type="entry name" value="ABC_tran"/>
    <property type="match status" value="1"/>
</dbReference>
<dbReference type="PANTHER" id="PTHR43394:SF1">
    <property type="entry name" value="ATP-BINDING CASSETTE SUB-FAMILY B MEMBER 10, MITOCHONDRIAL"/>
    <property type="match status" value="1"/>
</dbReference>
<dbReference type="SUPFAM" id="SSF90123">
    <property type="entry name" value="ABC transporter transmembrane region"/>
    <property type="match status" value="1"/>
</dbReference>
<dbReference type="InterPro" id="IPR036640">
    <property type="entry name" value="ABC1_TM_sf"/>
</dbReference>
<dbReference type="GO" id="GO:0005524">
    <property type="term" value="F:ATP binding"/>
    <property type="evidence" value="ECO:0007669"/>
    <property type="project" value="UniProtKB-KW"/>
</dbReference>
<feature type="domain" description="ABC transmembrane type-1" evidence="9">
    <location>
        <begin position="15"/>
        <end position="291"/>
    </location>
</feature>
<dbReference type="AlphaFoldDB" id="A0A9D1DHL9"/>
<evidence type="ECO:0000256" key="3">
    <source>
        <dbReference type="ARBA" id="ARBA00022741"/>
    </source>
</evidence>
<accession>A0A9D1DHL9</accession>
<dbReference type="SUPFAM" id="SSF52540">
    <property type="entry name" value="P-loop containing nucleoside triphosphate hydrolases"/>
    <property type="match status" value="1"/>
</dbReference>
<comment type="caution">
    <text evidence="10">The sequence shown here is derived from an EMBL/GenBank/DDBJ whole genome shotgun (WGS) entry which is preliminary data.</text>
</comment>
<dbReference type="Gene3D" id="3.40.50.300">
    <property type="entry name" value="P-loop containing nucleotide triphosphate hydrolases"/>
    <property type="match status" value="1"/>
</dbReference>
<evidence type="ECO:0000313" key="11">
    <source>
        <dbReference type="Proteomes" id="UP000824239"/>
    </source>
</evidence>
<dbReference type="InterPro" id="IPR027417">
    <property type="entry name" value="P-loop_NTPase"/>
</dbReference>
<feature type="transmembrane region" description="Helical" evidence="7">
    <location>
        <begin position="135"/>
        <end position="163"/>
    </location>
</feature>
<dbReference type="InterPro" id="IPR011527">
    <property type="entry name" value="ABC1_TM_dom"/>
</dbReference>
<evidence type="ECO:0000256" key="1">
    <source>
        <dbReference type="ARBA" id="ARBA00004651"/>
    </source>
</evidence>
<comment type="subcellular location">
    <subcellularLocation>
        <location evidence="1">Cell membrane</location>
        <topology evidence="1">Multi-pass membrane protein</topology>
    </subcellularLocation>
</comment>
<dbReference type="PROSITE" id="PS50929">
    <property type="entry name" value="ABC_TM1F"/>
    <property type="match status" value="1"/>
</dbReference>
<evidence type="ECO:0000256" key="2">
    <source>
        <dbReference type="ARBA" id="ARBA00022692"/>
    </source>
</evidence>
<dbReference type="PROSITE" id="PS50893">
    <property type="entry name" value="ABC_TRANSPORTER_2"/>
    <property type="match status" value="1"/>
</dbReference>
<feature type="transmembrane region" description="Helical" evidence="7">
    <location>
        <begin position="49"/>
        <end position="73"/>
    </location>
</feature>
<sequence length="539" mass="59588">MKSSFPHSKEVLLCVAACVAAVISEALVVAASLFTGSAVDLAVAGNLSGLWEVCLLLLGLTLGSNLIFLLSVYANYRFGHSVSDSLRNQLVKGFFAQNLSRFRRSQDAYYMNLLTADVDNLCESYYMNFSIEIKFLALCVGSIAAMLVIHVGMFGVALVFSLVPLCVTYFFERRIPRYSSACSQANEGFHADALQVVEGYEMLKLNGCKSGGILHCFQESSRRKARASVRLGVFQSLSYLSIDMIDTLAQMALLGVGGYLIITDQITTGQLLSCTMLSTYVCSGINNFLEMHMARKSMHPIKEKVEAQLPQARRGEEVWTPSAADGEIRYQDVCFTYEDHERPLFDHVSLTFEAGKCYAIVGESGVGKSTLVRLMLQYDPAYTGSITLFGTELRQIPEAALYQQVGLVNQNEYILNASLFENITLGADGLRRDSPAYLSLLEQLKLSNLAERLGDRPLGDAGEMLSGGERQRIALARVLLRKPKVLIFDEPTVGLDPENRAAIEQLIFDLTGFTRIVVTHNGDRDYLSKFDRVIRLPLP</sequence>
<gene>
    <name evidence="10" type="ORF">IAA53_05980</name>
</gene>
<protein>
    <submittedName>
        <fullName evidence="10">ABC transporter ATP-binding protein</fullName>
    </submittedName>
</protein>
<dbReference type="GO" id="GO:0016887">
    <property type="term" value="F:ATP hydrolysis activity"/>
    <property type="evidence" value="ECO:0007669"/>
    <property type="project" value="InterPro"/>
</dbReference>
<dbReference type="InterPro" id="IPR039421">
    <property type="entry name" value="Type_1_exporter"/>
</dbReference>
<dbReference type="InterPro" id="IPR003593">
    <property type="entry name" value="AAA+_ATPase"/>
</dbReference>
<organism evidence="10 11">
    <name type="scientific">Candidatus Avoscillospira avicola</name>
    <dbReference type="NCBI Taxonomy" id="2840706"/>
    <lineage>
        <taxon>Bacteria</taxon>
        <taxon>Bacillati</taxon>
        <taxon>Bacillota</taxon>
        <taxon>Clostridia</taxon>
        <taxon>Eubacteriales</taxon>
        <taxon>Oscillospiraceae</taxon>
        <taxon>Oscillospiraceae incertae sedis</taxon>
        <taxon>Candidatus Avoscillospira</taxon>
    </lineage>
</organism>
<dbReference type="PROSITE" id="PS00211">
    <property type="entry name" value="ABC_TRANSPORTER_1"/>
    <property type="match status" value="1"/>
</dbReference>
<dbReference type="PANTHER" id="PTHR43394">
    <property type="entry name" value="ATP-DEPENDENT PERMEASE MDL1, MITOCHONDRIAL"/>
    <property type="match status" value="1"/>
</dbReference>
<evidence type="ECO:0000256" key="5">
    <source>
        <dbReference type="ARBA" id="ARBA00022989"/>
    </source>
</evidence>
<dbReference type="Gene3D" id="1.20.1560.10">
    <property type="entry name" value="ABC transporter type 1, transmembrane domain"/>
    <property type="match status" value="1"/>
</dbReference>
<evidence type="ECO:0000313" key="10">
    <source>
        <dbReference type="EMBL" id="HIR50819.1"/>
    </source>
</evidence>
<name>A0A9D1DHL9_9FIRM</name>
<dbReference type="InterPro" id="IPR017871">
    <property type="entry name" value="ABC_transporter-like_CS"/>
</dbReference>